<dbReference type="InterPro" id="IPR008984">
    <property type="entry name" value="SMAD_FHA_dom_sf"/>
</dbReference>
<name>Q8FUI0_COREF</name>
<dbReference type="InterPro" id="IPR000253">
    <property type="entry name" value="FHA_dom"/>
</dbReference>
<evidence type="ECO:0000313" key="5">
    <source>
        <dbReference type="Proteomes" id="UP000001409"/>
    </source>
</evidence>
<evidence type="ECO:0000256" key="1">
    <source>
        <dbReference type="ARBA" id="ARBA00022553"/>
    </source>
</evidence>
<keyword evidence="2" id="KW-1133">Transmembrane helix</keyword>
<feature type="transmembrane region" description="Helical" evidence="2">
    <location>
        <begin position="6"/>
        <end position="27"/>
    </location>
</feature>
<dbReference type="PANTHER" id="PTHR23308">
    <property type="entry name" value="NUCLEAR INHIBITOR OF PROTEIN PHOSPHATASE-1"/>
    <property type="match status" value="1"/>
</dbReference>
<dbReference type="SMART" id="SM00240">
    <property type="entry name" value="FHA"/>
    <property type="match status" value="1"/>
</dbReference>
<dbReference type="InterPro" id="IPR050923">
    <property type="entry name" value="Cell_Proc_Reg/RNA_Proc"/>
</dbReference>
<dbReference type="PROSITE" id="PS50006">
    <property type="entry name" value="FHA_DOMAIN"/>
    <property type="match status" value="1"/>
</dbReference>
<keyword evidence="5" id="KW-1185">Reference proteome</keyword>
<dbReference type="EMBL" id="BA000035">
    <property type="protein sequence ID" value="BAC16848.1"/>
    <property type="molecule type" value="Genomic_DNA"/>
</dbReference>
<dbReference type="Gene3D" id="2.60.200.20">
    <property type="match status" value="1"/>
</dbReference>
<keyword evidence="2" id="KW-0472">Membrane</keyword>
<dbReference type="STRING" id="196164.gene:10740427"/>
<dbReference type="HOGENOM" id="CLU_131367_0_0_11"/>
<dbReference type="eggNOG" id="COG1716">
    <property type="taxonomic scope" value="Bacteria"/>
</dbReference>
<keyword evidence="2" id="KW-0812">Transmembrane</keyword>
<feature type="domain" description="FHA" evidence="3">
    <location>
        <begin position="83"/>
        <end position="132"/>
    </location>
</feature>
<reference evidence="4 5" key="1">
    <citation type="journal article" date="2003" name="Genome Res.">
        <title>Comparative complete genome sequence analysis of the amino acid replacements responsible for the thermostability of Corynebacterium efficiens.</title>
        <authorList>
            <person name="Nishio Y."/>
            <person name="Nakamura Y."/>
            <person name="Kawarabayasi Y."/>
            <person name="Usuda Y."/>
            <person name="Kimura E."/>
            <person name="Sugimoto S."/>
            <person name="Matsui K."/>
            <person name="Yamagishi A."/>
            <person name="Kikuchi H."/>
            <person name="Ikeo K."/>
            <person name="Gojobori T."/>
        </authorList>
    </citation>
    <scope>NUCLEOTIDE SEQUENCE [LARGE SCALE GENOMIC DNA]</scope>
    <source>
        <strain evidence="5">DSM 44549 / YS-314 / AJ 12310 / JCM 11189 / NBRC 100395</strain>
    </source>
</reference>
<dbReference type="SUPFAM" id="SSF49879">
    <property type="entry name" value="SMAD/FHA domain"/>
    <property type="match status" value="1"/>
</dbReference>
<organism evidence="4 5">
    <name type="scientific">Corynebacterium efficiens (strain DSM 44549 / YS-314 / AJ 12310 / JCM 11189 / NBRC 100395)</name>
    <dbReference type="NCBI Taxonomy" id="196164"/>
    <lineage>
        <taxon>Bacteria</taxon>
        <taxon>Bacillati</taxon>
        <taxon>Actinomycetota</taxon>
        <taxon>Actinomycetes</taxon>
        <taxon>Mycobacteriales</taxon>
        <taxon>Corynebacteriaceae</taxon>
        <taxon>Corynebacterium</taxon>
    </lineage>
</organism>
<protein>
    <recommendedName>
        <fullName evidence="3">FHA domain-containing protein</fullName>
    </recommendedName>
</protein>
<sequence>MSMDSLVLLGLRVALIVVLWLFVVLALRAMKNDVKVVGAASKSTTVAAPQGLARAFNRSTPPRLLTVIEGPLAGSSMEVADDMVIGRSPDCTFVVGDDYASGRHARIFKRGAEWFVEDLDSRNGTFVSGVRIDQPEQIELGTDIRVGRTTVRLVP</sequence>
<proteinExistence type="predicted"/>
<dbReference type="Proteomes" id="UP000001409">
    <property type="component" value="Chromosome"/>
</dbReference>
<accession>Q8FUI0</accession>
<evidence type="ECO:0000313" key="4">
    <source>
        <dbReference type="EMBL" id="BAC16848.1"/>
    </source>
</evidence>
<keyword evidence="1" id="KW-0597">Phosphoprotein</keyword>
<dbReference type="KEGG" id="cef:CE0038"/>
<dbReference type="Pfam" id="PF00498">
    <property type="entry name" value="FHA"/>
    <property type="match status" value="1"/>
</dbReference>
<dbReference type="AlphaFoldDB" id="Q8FUI0"/>
<evidence type="ECO:0000256" key="2">
    <source>
        <dbReference type="SAM" id="Phobius"/>
    </source>
</evidence>
<evidence type="ECO:0000259" key="3">
    <source>
        <dbReference type="PROSITE" id="PS50006"/>
    </source>
</evidence>